<evidence type="ECO:0000256" key="1">
    <source>
        <dbReference type="ARBA" id="ARBA00004141"/>
    </source>
</evidence>
<evidence type="ECO:0000256" key="4">
    <source>
        <dbReference type="ARBA" id="ARBA00023136"/>
    </source>
</evidence>
<protein>
    <submittedName>
        <fullName evidence="6">CvpA family protein</fullName>
    </submittedName>
</protein>
<sequence length="178" mass="19220">MLDILLIGFILLNVYIGRNKGLIRMVLELSSILIAYFAASRLGPFVGSTILGALGLETLAESIVVQTAVEGGVNPILSFMNSVGAVIVFFIVRYGLSFLLFTTSVFNKIPVIGSFNKVGGTAIGLVKGVVLSVLLVWILSFMAIPTIQNSLESSLIATQLEDIFPRMYNRLHDIIGQV</sequence>
<reference evidence="6" key="1">
    <citation type="journal article" date="2018" name="Antonie Van Leeuwenhoek">
        <title>Proteinivorax hydrogeniformans sp. nov., an anaerobic, haloalkaliphilic bacterium fermenting proteinaceous compounds with high hydrogen production.</title>
        <authorList>
            <person name="Boltyanskaya Y."/>
            <person name="Detkova E."/>
            <person name="Pimenov N."/>
            <person name="Kevbrin V."/>
        </authorList>
    </citation>
    <scope>NUCLEOTIDE SEQUENCE</scope>
    <source>
        <strain evidence="6">Z-710</strain>
    </source>
</reference>
<dbReference type="InterPro" id="IPR003825">
    <property type="entry name" value="Colicin-V_CvpA"/>
</dbReference>
<dbReference type="RefSeq" id="WP_353892649.1">
    <property type="nucleotide sequence ID" value="NZ_CP159485.1"/>
</dbReference>
<feature type="transmembrane region" description="Helical" evidence="5">
    <location>
        <begin position="121"/>
        <end position="144"/>
    </location>
</feature>
<comment type="subcellular location">
    <subcellularLocation>
        <location evidence="1">Membrane</location>
        <topology evidence="1">Multi-pass membrane protein</topology>
    </subcellularLocation>
</comment>
<evidence type="ECO:0000256" key="5">
    <source>
        <dbReference type="SAM" id="Phobius"/>
    </source>
</evidence>
<dbReference type="PANTHER" id="PTHR37306:SF1">
    <property type="entry name" value="COLICIN V PRODUCTION PROTEIN"/>
    <property type="match status" value="1"/>
</dbReference>
<accession>A0AAU8HSH1</accession>
<evidence type="ECO:0000256" key="3">
    <source>
        <dbReference type="ARBA" id="ARBA00022989"/>
    </source>
</evidence>
<gene>
    <name evidence="6" type="ORF">PRVXH_002010</name>
</gene>
<reference evidence="6" key="2">
    <citation type="submission" date="2024-06" db="EMBL/GenBank/DDBJ databases">
        <authorList>
            <person name="Petrova K.O."/>
            <person name="Toshchakov S.V."/>
            <person name="Boltjanskaja Y.V."/>
            <person name="Kevbrin V.V."/>
        </authorList>
    </citation>
    <scope>NUCLEOTIDE SEQUENCE</scope>
    <source>
        <strain evidence="6">Z-710</strain>
    </source>
</reference>
<dbReference type="Pfam" id="PF02674">
    <property type="entry name" value="Colicin_V"/>
    <property type="match status" value="1"/>
</dbReference>
<dbReference type="GO" id="GO:0009403">
    <property type="term" value="P:toxin biosynthetic process"/>
    <property type="evidence" value="ECO:0007669"/>
    <property type="project" value="InterPro"/>
</dbReference>
<feature type="transmembrane region" description="Helical" evidence="5">
    <location>
        <begin position="21"/>
        <end position="39"/>
    </location>
</feature>
<keyword evidence="2 5" id="KW-0812">Transmembrane</keyword>
<keyword evidence="3 5" id="KW-1133">Transmembrane helix</keyword>
<proteinExistence type="predicted"/>
<dbReference type="GO" id="GO:0016020">
    <property type="term" value="C:membrane"/>
    <property type="evidence" value="ECO:0007669"/>
    <property type="project" value="UniProtKB-SubCell"/>
</dbReference>
<feature type="transmembrane region" description="Helical" evidence="5">
    <location>
        <begin position="76"/>
        <end position="101"/>
    </location>
</feature>
<dbReference type="PANTHER" id="PTHR37306">
    <property type="entry name" value="COLICIN V PRODUCTION PROTEIN"/>
    <property type="match status" value="1"/>
</dbReference>
<keyword evidence="4 5" id="KW-0472">Membrane</keyword>
<evidence type="ECO:0000256" key="2">
    <source>
        <dbReference type="ARBA" id="ARBA00022692"/>
    </source>
</evidence>
<name>A0AAU8HSH1_9FIRM</name>
<dbReference type="AlphaFoldDB" id="A0AAU8HSH1"/>
<evidence type="ECO:0000313" key="6">
    <source>
        <dbReference type="EMBL" id="XCI28072.1"/>
    </source>
</evidence>
<organism evidence="6">
    <name type="scientific">Proteinivorax hydrogeniformans</name>
    <dbReference type="NCBI Taxonomy" id="1826727"/>
    <lineage>
        <taxon>Bacteria</taxon>
        <taxon>Bacillati</taxon>
        <taxon>Bacillota</taxon>
        <taxon>Clostridia</taxon>
        <taxon>Eubacteriales</taxon>
        <taxon>Proteinivoracaceae</taxon>
        <taxon>Proteinivorax</taxon>
    </lineage>
</organism>
<dbReference type="EMBL" id="CP159485">
    <property type="protein sequence ID" value="XCI28072.1"/>
    <property type="molecule type" value="Genomic_DNA"/>
</dbReference>